<gene>
    <name evidence="2" type="ORF">F3Y22_tig00111493pilonHSYRG00088</name>
</gene>
<name>A0A6A2XQJ6_HIBSY</name>
<dbReference type="AlphaFoldDB" id="A0A6A2XQJ6"/>
<dbReference type="Proteomes" id="UP000436088">
    <property type="component" value="Unassembled WGS sequence"/>
</dbReference>
<proteinExistence type="predicted"/>
<dbReference type="EMBL" id="VEPZ02001351">
    <property type="protein sequence ID" value="KAE8677868.1"/>
    <property type="molecule type" value="Genomic_DNA"/>
</dbReference>
<feature type="region of interest" description="Disordered" evidence="1">
    <location>
        <begin position="112"/>
        <end position="133"/>
    </location>
</feature>
<evidence type="ECO:0000256" key="1">
    <source>
        <dbReference type="SAM" id="MobiDB-lite"/>
    </source>
</evidence>
<reference evidence="2" key="1">
    <citation type="submission" date="2019-09" db="EMBL/GenBank/DDBJ databases">
        <title>Draft genome information of white flower Hibiscus syriacus.</title>
        <authorList>
            <person name="Kim Y.-M."/>
        </authorList>
    </citation>
    <scope>NUCLEOTIDE SEQUENCE [LARGE SCALE GENOMIC DNA]</scope>
    <source>
        <strain evidence="2">YM2019G1</strain>
    </source>
</reference>
<accession>A0A6A2XQJ6</accession>
<organism evidence="2 3">
    <name type="scientific">Hibiscus syriacus</name>
    <name type="common">Rose of Sharon</name>
    <dbReference type="NCBI Taxonomy" id="106335"/>
    <lineage>
        <taxon>Eukaryota</taxon>
        <taxon>Viridiplantae</taxon>
        <taxon>Streptophyta</taxon>
        <taxon>Embryophyta</taxon>
        <taxon>Tracheophyta</taxon>
        <taxon>Spermatophyta</taxon>
        <taxon>Magnoliopsida</taxon>
        <taxon>eudicotyledons</taxon>
        <taxon>Gunneridae</taxon>
        <taxon>Pentapetalae</taxon>
        <taxon>rosids</taxon>
        <taxon>malvids</taxon>
        <taxon>Malvales</taxon>
        <taxon>Malvaceae</taxon>
        <taxon>Malvoideae</taxon>
        <taxon>Hibiscus</taxon>
    </lineage>
</organism>
<evidence type="ECO:0000313" key="3">
    <source>
        <dbReference type="Proteomes" id="UP000436088"/>
    </source>
</evidence>
<keyword evidence="3" id="KW-1185">Reference proteome</keyword>
<sequence>MLNKRKTPITFLVTRTSSPLFIFSTTIPSSVFDEFGIGIYEQKIVVDHGLTWDDAEQVDQTLCNLTDMASNNVSTGRCVEDSEVYVGVGKAAMFVGTLAGAAERKTTINGGKFLSTDSSSPRRNGGTVSKRDSRYRDWEEGIGTWKRRKKY</sequence>
<evidence type="ECO:0000313" key="2">
    <source>
        <dbReference type="EMBL" id="KAE8677868.1"/>
    </source>
</evidence>
<comment type="caution">
    <text evidence="2">The sequence shown here is derived from an EMBL/GenBank/DDBJ whole genome shotgun (WGS) entry which is preliminary data.</text>
</comment>
<protein>
    <submittedName>
        <fullName evidence="2">Uncharacterized protein</fullName>
    </submittedName>
</protein>